<keyword evidence="3" id="KW-1185">Reference proteome</keyword>
<evidence type="ECO:0000313" key="2">
    <source>
        <dbReference type="EMBL" id="TEB32587.1"/>
    </source>
</evidence>
<evidence type="ECO:0000256" key="1">
    <source>
        <dbReference type="SAM" id="MobiDB-lite"/>
    </source>
</evidence>
<comment type="caution">
    <text evidence="2">The sequence shown here is derived from an EMBL/GenBank/DDBJ whole genome shotgun (WGS) entry which is preliminary data.</text>
</comment>
<dbReference type="EMBL" id="QPFP01000015">
    <property type="protein sequence ID" value="TEB32587.1"/>
    <property type="molecule type" value="Genomic_DNA"/>
</dbReference>
<sequence>MSASLTTGIPYHIRSSVYSGGYLQLPLGGQGHLRLGPSPNDESHQWIFRVPNETANGLFIESAQVLDLFATRILGSSESIWLTRQPGVQEYFMVATNASSYYRICQDPGCSSLWVPYYHALGEPRDDLNELAIVRPSTPSPGAENEIWEITPAGGSSPPSSPTSSSSTTSASATPDSPPSSTYQTTFTQGDPPSQTSQVTEPGGLQVLKNCAPCGKAKCSFSSSGPAKKATYSILVGQPVSNCHNKSLETTTTKLGGTFELQETFNVEATVSAGLGFLGPSISTTVGHSTSKKIAQTQEIEVSIRPGQVVRTPFL</sequence>
<proteinExistence type="predicted"/>
<name>A0A4Y7TEH9_COPMI</name>
<organism evidence="2 3">
    <name type="scientific">Coprinellus micaceus</name>
    <name type="common">Glistening ink-cap mushroom</name>
    <name type="synonym">Coprinus micaceus</name>
    <dbReference type="NCBI Taxonomy" id="71717"/>
    <lineage>
        <taxon>Eukaryota</taxon>
        <taxon>Fungi</taxon>
        <taxon>Dikarya</taxon>
        <taxon>Basidiomycota</taxon>
        <taxon>Agaricomycotina</taxon>
        <taxon>Agaricomycetes</taxon>
        <taxon>Agaricomycetidae</taxon>
        <taxon>Agaricales</taxon>
        <taxon>Agaricineae</taxon>
        <taxon>Psathyrellaceae</taxon>
        <taxon>Coprinellus</taxon>
    </lineage>
</organism>
<dbReference type="OrthoDB" id="3033621at2759"/>
<feature type="region of interest" description="Disordered" evidence="1">
    <location>
        <begin position="134"/>
        <end position="201"/>
    </location>
</feature>
<dbReference type="AlphaFoldDB" id="A0A4Y7TEH9"/>
<dbReference type="Proteomes" id="UP000298030">
    <property type="component" value="Unassembled WGS sequence"/>
</dbReference>
<feature type="compositionally biased region" description="Polar residues" evidence="1">
    <location>
        <begin position="183"/>
        <end position="200"/>
    </location>
</feature>
<evidence type="ECO:0000313" key="3">
    <source>
        <dbReference type="Proteomes" id="UP000298030"/>
    </source>
</evidence>
<protein>
    <submittedName>
        <fullName evidence="2">Uncharacterized protein</fullName>
    </submittedName>
</protein>
<accession>A0A4Y7TEH9</accession>
<gene>
    <name evidence="2" type="ORF">FA13DRAFT_261937</name>
</gene>
<feature type="compositionally biased region" description="Low complexity" evidence="1">
    <location>
        <begin position="151"/>
        <end position="182"/>
    </location>
</feature>
<reference evidence="2 3" key="1">
    <citation type="journal article" date="2019" name="Nat. Ecol. Evol.">
        <title>Megaphylogeny resolves global patterns of mushroom evolution.</title>
        <authorList>
            <person name="Varga T."/>
            <person name="Krizsan K."/>
            <person name="Foldi C."/>
            <person name="Dima B."/>
            <person name="Sanchez-Garcia M."/>
            <person name="Sanchez-Ramirez S."/>
            <person name="Szollosi G.J."/>
            <person name="Szarkandi J.G."/>
            <person name="Papp V."/>
            <person name="Albert L."/>
            <person name="Andreopoulos W."/>
            <person name="Angelini C."/>
            <person name="Antonin V."/>
            <person name="Barry K.W."/>
            <person name="Bougher N.L."/>
            <person name="Buchanan P."/>
            <person name="Buyck B."/>
            <person name="Bense V."/>
            <person name="Catcheside P."/>
            <person name="Chovatia M."/>
            <person name="Cooper J."/>
            <person name="Damon W."/>
            <person name="Desjardin D."/>
            <person name="Finy P."/>
            <person name="Geml J."/>
            <person name="Haridas S."/>
            <person name="Hughes K."/>
            <person name="Justo A."/>
            <person name="Karasinski D."/>
            <person name="Kautmanova I."/>
            <person name="Kiss B."/>
            <person name="Kocsube S."/>
            <person name="Kotiranta H."/>
            <person name="LaButti K.M."/>
            <person name="Lechner B.E."/>
            <person name="Liimatainen K."/>
            <person name="Lipzen A."/>
            <person name="Lukacs Z."/>
            <person name="Mihaltcheva S."/>
            <person name="Morgado L.N."/>
            <person name="Niskanen T."/>
            <person name="Noordeloos M.E."/>
            <person name="Ohm R.A."/>
            <person name="Ortiz-Santana B."/>
            <person name="Ovrebo C."/>
            <person name="Racz N."/>
            <person name="Riley R."/>
            <person name="Savchenko A."/>
            <person name="Shiryaev A."/>
            <person name="Soop K."/>
            <person name="Spirin V."/>
            <person name="Szebenyi C."/>
            <person name="Tomsovsky M."/>
            <person name="Tulloss R.E."/>
            <person name="Uehling J."/>
            <person name="Grigoriev I.V."/>
            <person name="Vagvolgyi C."/>
            <person name="Papp T."/>
            <person name="Martin F.M."/>
            <person name="Miettinen O."/>
            <person name="Hibbett D.S."/>
            <person name="Nagy L.G."/>
        </authorList>
    </citation>
    <scope>NUCLEOTIDE SEQUENCE [LARGE SCALE GENOMIC DNA]</scope>
    <source>
        <strain evidence="2 3">FP101781</strain>
    </source>
</reference>